<evidence type="ECO:0000256" key="1">
    <source>
        <dbReference type="SAM" id="SignalP"/>
    </source>
</evidence>
<feature type="chain" id="PRO_5017756914" description="WG repeat-containing protein" evidence="1">
    <location>
        <begin position="19"/>
        <end position="200"/>
    </location>
</feature>
<dbReference type="Pfam" id="PF14903">
    <property type="entry name" value="WG_beta_rep"/>
    <property type="match status" value="1"/>
</dbReference>
<dbReference type="AlphaFoldDB" id="A0A3D9C806"/>
<reference evidence="3" key="1">
    <citation type="submission" date="2018-06" db="EMBL/GenBank/DDBJ databases">
        <authorList>
            <person name="Lum Nde A."/>
            <person name="Hugo C."/>
        </authorList>
    </citation>
    <scope>NUCLEOTIDE SEQUENCE [LARGE SCALE GENOMIC DNA]</scope>
    <source>
        <strain evidence="3">1_F178</strain>
    </source>
</reference>
<dbReference type="RefSeq" id="WP_115971441.1">
    <property type="nucleotide sequence ID" value="NZ_QNVT01000013.1"/>
</dbReference>
<proteinExistence type="predicted"/>
<evidence type="ECO:0008006" key="4">
    <source>
        <dbReference type="Google" id="ProtNLM"/>
    </source>
</evidence>
<feature type="signal peptide" evidence="1">
    <location>
        <begin position="1"/>
        <end position="18"/>
    </location>
</feature>
<accession>A0A3D9C806</accession>
<sequence length="200" mass="23263">MKKIVFFVALFLFSMAPAQKKFQIIYQNEDYYTAYIADKNGKVIRKLDDSFGLNYRPETLGYFSIFSIKGEEGWTAIDINGKKLFKVLNTEIGTMSPDDIIQKKIRIVDENNKIGFADEKGRIIIKPQFEEVSSFYHGKAIIGEKCKKKSLNDHPQEQGCQHYFIECENNGYINTKGEVIELGKYTFEEIANKIKWKYDY</sequence>
<comment type="caution">
    <text evidence="2">The sequence shown here is derived from an EMBL/GenBank/DDBJ whole genome shotgun (WGS) entry which is preliminary data.</text>
</comment>
<evidence type="ECO:0000313" key="3">
    <source>
        <dbReference type="Proteomes" id="UP000256686"/>
    </source>
</evidence>
<name>A0A3D9C806_9FLAO</name>
<evidence type="ECO:0000313" key="2">
    <source>
        <dbReference type="EMBL" id="REC61622.1"/>
    </source>
</evidence>
<dbReference type="Proteomes" id="UP000256686">
    <property type="component" value="Unassembled WGS sequence"/>
</dbReference>
<gene>
    <name evidence="2" type="ORF">DRF65_14295</name>
</gene>
<keyword evidence="3" id="KW-1185">Reference proteome</keyword>
<dbReference type="EMBL" id="QNVT01000013">
    <property type="protein sequence ID" value="REC61622.1"/>
    <property type="molecule type" value="Genomic_DNA"/>
</dbReference>
<keyword evidence="1" id="KW-0732">Signal</keyword>
<dbReference type="InterPro" id="IPR032774">
    <property type="entry name" value="WG_beta_rep"/>
</dbReference>
<organism evidence="2 3">
    <name type="scientific">Chryseobacterium pennae</name>
    <dbReference type="NCBI Taxonomy" id="2258962"/>
    <lineage>
        <taxon>Bacteria</taxon>
        <taxon>Pseudomonadati</taxon>
        <taxon>Bacteroidota</taxon>
        <taxon>Flavobacteriia</taxon>
        <taxon>Flavobacteriales</taxon>
        <taxon>Weeksellaceae</taxon>
        <taxon>Chryseobacterium group</taxon>
        <taxon>Chryseobacterium</taxon>
    </lineage>
</organism>
<protein>
    <recommendedName>
        <fullName evidence="4">WG repeat-containing protein</fullName>
    </recommendedName>
</protein>